<evidence type="ECO:0000313" key="2">
    <source>
        <dbReference type="Proteomes" id="UP001157502"/>
    </source>
</evidence>
<comment type="caution">
    <text evidence="1">The sequence shown here is derived from an EMBL/GenBank/DDBJ whole genome shotgun (WGS) entry which is preliminary data.</text>
</comment>
<accession>A0ACC2G4W1</accession>
<sequence length="365" mass="40689">MIDEETPSQEREQQTTADVEQAEETASSLQKTRDKDAVGQVVEEVAGPSGLQGIDPSSSEYLRTIDMCWNKSYYAQQKRAMEEFMSLQTQHKVVPHVTLEDMKYWLTLYARGTFRSEFLKEIDEGMDLSICELSWEVNTKMKLHQMEMELLQSEGMSIASCEQFVLSSEEFFGCPGDITVHTALENIISDLTFLPASRMRSVSWVVVEIVTSLILKVGNRDASELFDLIMWLVMSVLQLLAGSLESTMAFNDLKDQRVLYSRPVGVKIVRSVLDELLSVAGGPTALRKSLSARDDEIMETVMTSVTLRVFHLITCSSVSGFYSGVNDLSIQDSETHSGSKTPLQSGELLVIGSTTLHNLVTKLLG</sequence>
<reference evidence="1" key="1">
    <citation type="submission" date="2021-05" db="EMBL/GenBank/DDBJ databases">
        <authorList>
            <person name="Pan Q."/>
            <person name="Jouanno E."/>
            <person name="Zahm M."/>
            <person name="Klopp C."/>
            <person name="Cabau C."/>
            <person name="Louis A."/>
            <person name="Berthelot C."/>
            <person name="Parey E."/>
            <person name="Roest Crollius H."/>
            <person name="Montfort J."/>
            <person name="Robinson-Rechavi M."/>
            <person name="Bouchez O."/>
            <person name="Lampietro C."/>
            <person name="Lopez Roques C."/>
            <person name="Donnadieu C."/>
            <person name="Postlethwait J."/>
            <person name="Bobe J."/>
            <person name="Dillon D."/>
            <person name="Chandos A."/>
            <person name="von Hippel F."/>
            <person name="Guiguen Y."/>
        </authorList>
    </citation>
    <scope>NUCLEOTIDE SEQUENCE</scope>
    <source>
        <strain evidence="1">YG-Jan2019</strain>
    </source>
</reference>
<keyword evidence="2" id="KW-1185">Reference proteome</keyword>
<organism evidence="1 2">
    <name type="scientific">Dallia pectoralis</name>
    <name type="common">Alaska blackfish</name>
    <dbReference type="NCBI Taxonomy" id="75939"/>
    <lineage>
        <taxon>Eukaryota</taxon>
        <taxon>Metazoa</taxon>
        <taxon>Chordata</taxon>
        <taxon>Craniata</taxon>
        <taxon>Vertebrata</taxon>
        <taxon>Euteleostomi</taxon>
        <taxon>Actinopterygii</taxon>
        <taxon>Neopterygii</taxon>
        <taxon>Teleostei</taxon>
        <taxon>Protacanthopterygii</taxon>
        <taxon>Esociformes</taxon>
        <taxon>Umbridae</taxon>
        <taxon>Dallia</taxon>
    </lineage>
</organism>
<dbReference type="EMBL" id="CM055744">
    <property type="protein sequence ID" value="KAJ7998682.1"/>
    <property type="molecule type" value="Genomic_DNA"/>
</dbReference>
<evidence type="ECO:0000313" key="1">
    <source>
        <dbReference type="EMBL" id="KAJ7998682.1"/>
    </source>
</evidence>
<protein>
    <submittedName>
        <fullName evidence="1">Uncharacterized protein</fullName>
    </submittedName>
</protein>
<proteinExistence type="predicted"/>
<gene>
    <name evidence="1" type="ORF">DPEC_G00207410</name>
</gene>
<dbReference type="Proteomes" id="UP001157502">
    <property type="component" value="Chromosome 17"/>
</dbReference>
<name>A0ACC2G4W1_DALPE</name>